<evidence type="ECO:0000256" key="3">
    <source>
        <dbReference type="PROSITE-ProRule" id="PRU10133"/>
    </source>
</evidence>
<keyword evidence="1" id="KW-0808">Transferase</keyword>
<evidence type="ECO:0000256" key="4">
    <source>
        <dbReference type="RuleBase" id="RU362109"/>
    </source>
</evidence>
<evidence type="ECO:0000256" key="2">
    <source>
        <dbReference type="ARBA" id="ARBA00022786"/>
    </source>
</evidence>
<dbReference type="InterPro" id="IPR000608">
    <property type="entry name" value="UBC"/>
</dbReference>
<dbReference type="InterPro" id="IPR050113">
    <property type="entry name" value="Ub_conjugating_enzyme"/>
</dbReference>
<comment type="caution">
    <text evidence="6">The sequence shown here is derived from an EMBL/GenBank/DDBJ whole genome shotgun (WGS) entry which is preliminary data.</text>
</comment>
<feature type="active site" description="Glycyl thioester intermediate" evidence="3">
    <location>
        <position position="87"/>
    </location>
</feature>
<accession>A0ABQ8YRN2</accession>
<gene>
    <name evidence="6" type="ORF">M0813_18821</name>
</gene>
<keyword evidence="4" id="KW-0067">ATP-binding</keyword>
<keyword evidence="4" id="KW-0547">Nucleotide-binding</keyword>
<dbReference type="PANTHER" id="PTHR24067">
    <property type="entry name" value="UBIQUITIN-CONJUGATING ENZYME E2"/>
    <property type="match status" value="1"/>
</dbReference>
<dbReference type="SMART" id="SM00212">
    <property type="entry name" value="UBCc"/>
    <property type="match status" value="1"/>
</dbReference>
<reference evidence="6" key="1">
    <citation type="submission" date="2022-08" db="EMBL/GenBank/DDBJ databases">
        <title>Novel sulfate-reducing endosymbionts in the free-living metamonad Anaeramoeba.</title>
        <authorList>
            <person name="Jerlstrom-Hultqvist J."/>
            <person name="Cepicka I."/>
            <person name="Gallot-Lavallee L."/>
            <person name="Salas-Leiva D."/>
            <person name="Curtis B.A."/>
            <person name="Zahonova K."/>
            <person name="Pipaliya S."/>
            <person name="Dacks J."/>
            <person name="Roger A.J."/>
        </authorList>
    </citation>
    <scope>NUCLEOTIDE SEQUENCE</scope>
    <source>
        <strain evidence="6">Schooner1</strain>
    </source>
</reference>
<dbReference type="InterPro" id="IPR016135">
    <property type="entry name" value="UBQ-conjugating_enzyme/RWD"/>
</dbReference>
<dbReference type="EMBL" id="JAOAOG010000127">
    <property type="protein sequence ID" value="KAJ6247294.1"/>
    <property type="molecule type" value="Genomic_DNA"/>
</dbReference>
<evidence type="ECO:0000313" key="7">
    <source>
        <dbReference type="Proteomes" id="UP001150062"/>
    </source>
</evidence>
<keyword evidence="7" id="KW-1185">Reference proteome</keyword>
<dbReference type="InterPro" id="IPR023313">
    <property type="entry name" value="UBQ-conjugating_AS"/>
</dbReference>
<comment type="similarity">
    <text evidence="4">Belongs to the ubiquitin-conjugating enzyme family.</text>
</comment>
<evidence type="ECO:0000313" key="6">
    <source>
        <dbReference type="EMBL" id="KAJ6247294.1"/>
    </source>
</evidence>
<evidence type="ECO:0000259" key="5">
    <source>
        <dbReference type="PROSITE" id="PS50127"/>
    </source>
</evidence>
<name>A0ABQ8YRN2_9EUKA</name>
<feature type="domain" description="UBC core" evidence="5">
    <location>
        <begin position="3"/>
        <end position="149"/>
    </location>
</feature>
<dbReference type="Pfam" id="PF00179">
    <property type="entry name" value="UQ_con"/>
    <property type="match status" value="1"/>
</dbReference>
<protein>
    <submittedName>
        <fullName evidence="6">Ubiquitin-conjugating enzyme e2 5b-like</fullName>
    </submittedName>
</protein>
<dbReference type="PROSITE" id="PS50127">
    <property type="entry name" value="UBC_2"/>
    <property type="match status" value="1"/>
</dbReference>
<dbReference type="SUPFAM" id="SSF54495">
    <property type="entry name" value="UBC-like"/>
    <property type="match status" value="1"/>
</dbReference>
<keyword evidence="2 4" id="KW-0833">Ubl conjugation pathway</keyword>
<dbReference type="Proteomes" id="UP001150062">
    <property type="component" value="Unassembled WGS sequence"/>
</dbReference>
<dbReference type="PROSITE" id="PS00183">
    <property type="entry name" value="UBC_1"/>
    <property type="match status" value="1"/>
</dbReference>
<organism evidence="6 7">
    <name type="scientific">Anaeramoeba flamelloides</name>
    <dbReference type="NCBI Taxonomy" id="1746091"/>
    <lineage>
        <taxon>Eukaryota</taxon>
        <taxon>Metamonada</taxon>
        <taxon>Anaeramoebidae</taxon>
        <taxon>Anaeramoeba</taxon>
    </lineage>
</organism>
<sequence>MTNAQKRISRELREINEEPLVGITAAPVGSNLFKWMGSINGSEGTPYEGGVFNLQINFPRDYPYKPPQILFKTKVFHCNVDSKGHICLDILDNNWQPALTISKVLLSLSSFLSDANPDNPLNKKAGKLYLKDKQAYNREATRWTQKHAIPKKKKKK</sequence>
<evidence type="ECO:0000256" key="1">
    <source>
        <dbReference type="ARBA" id="ARBA00022679"/>
    </source>
</evidence>
<proteinExistence type="inferred from homology"/>
<dbReference type="Gene3D" id="3.10.110.10">
    <property type="entry name" value="Ubiquitin Conjugating Enzyme"/>
    <property type="match status" value="1"/>
</dbReference>